<dbReference type="PROSITE" id="PS50222">
    <property type="entry name" value="EF_HAND_2"/>
    <property type="match status" value="1"/>
</dbReference>
<dbReference type="GO" id="GO:0005509">
    <property type="term" value="F:calcium ion binding"/>
    <property type="evidence" value="ECO:0007669"/>
    <property type="project" value="InterPro"/>
</dbReference>
<proteinExistence type="predicted"/>
<protein>
    <recommendedName>
        <fullName evidence="3">EF-hand domain-containing protein</fullName>
    </recommendedName>
</protein>
<evidence type="ECO:0000313" key="4">
    <source>
        <dbReference type="Proteomes" id="UP000887575"/>
    </source>
</evidence>
<dbReference type="PANTHER" id="PTHR23055:SF171">
    <property type="entry name" value="EF-HAND DOMAIN-CONTAINING PROTEIN"/>
    <property type="match status" value="1"/>
</dbReference>
<sequence length="295" mass="34352">MEHYFLLEKPGRGRQDSMFAGKNAIITVGSEKGRRRQSQFQIERALHRFYGDPGVLSRNPTVNRLLLRLYWSIRSLQFHCLYKDEVTELAGEDLSDMRWEVGVHPLSLDVLTQTTGFDRRWIKYMYGRFKNECPTGRMKESEFKKIFSCIVAPEKASDQYLGRLFKAFSSGTDDNNMITFNSLLKSLSFLSPQTSQVNAEWTIRIITGDADKQFFNFAEFHQFTQTIFALQEGKIQVIDGRGDRETVEQRARAVFKELDTDHDGIVRAEDMQQFFETIDFFSAPQNEVYHRMNSL</sequence>
<reference evidence="5" key="1">
    <citation type="submission" date="2024-02" db="UniProtKB">
        <authorList>
            <consortium name="WormBaseParasite"/>
        </authorList>
    </citation>
    <scope>IDENTIFICATION</scope>
</reference>
<dbReference type="PANTHER" id="PTHR23055">
    <property type="entry name" value="CALCIUM BINDING PROTEINS"/>
    <property type="match status" value="1"/>
</dbReference>
<feature type="domain" description="EF-hand" evidence="3">
    <location>
        <begin position="246"/>
        <end position="281"/>
    </location>
</feature>
<dbReference type="InterPro" id="IPR028846">
    <property type="entry name" value="Recoverin"/>
</dbReference>
<keyword evidence="2" id="KW-0677">Repeat</keyword>
<evidence type="ECO:0000259" key="3">
    <source>
        <dbReference type="PROSITE" id="PS50222"/>
    </source>
</evidence>
<keyword evidence="1" id="KW-0479">Metal-binding</keyword>
<dbReference type="Gene3D" id="1.10.238.10">
    <property type="entry name" value="EF-hand"/>
    <property type="match status" value="1"/>
</dbReference>
<evidence type="ECO:0000256" key="2">
    <source>
        <dbReference type="ARBA" id="ARBA00022737"/>
    </source>
</evidence>
<dbReference type="AlphaFoldDB" id="A0AAF3F4S4"/>
<evidence type="ECO:0000256" key="1">
    <source>
        <dbReference type="ARBA" id="ARBA00022723"/>
    </source>
</evidence>
<accession>A0AAF3F4S4</accession>
<name>A0AAF3F4S4_9BILA</name>
<dbReference type="InterPro" id="IPR011992">
    <property type="entry name" value="EF-hand-dom_pair"/>
</dbReference>
<dbReference type="InterPro" id="IPR002048">
    <property type="entry name" value="EF_hand_dom"/>
</dbReference>
<evidence type="ECO:0000313" key="5">
    <source>
        <dbReference type="WBParaSite" id="MBELARI_LOCUS20673"/>
    </source>
</evidence>
<keyword evidence="4" id="KW-1185">Reference proteome</keyword>
<dbReference type="SUPFAM" id="SSF47473">
    <property type="entry name" value="EF-hand"/>
    <property type="match status" value="1"/>
</dbReference>
<dbReference type="WBParaSite" id="MBELARI_LOCUS20673">
    <property type="protein sequence ID" value="MBELARI_LOCUS20673"/>
    <property type="gene ID" value="MBELARI_LOCUS20673"/>
</dbReference>
<dbReference type="Proteomes" id="UP000887575">
    <property type="component" value="Unassembled WGS sequence"/>
</dbReference>
<organism evidence="4 5">
    <name type="scientific">Mesorhabditis belari</name>
    <dbReference type="NCBI Taxonomy" id="2138241"/>
    <lineage>
        <taxon>Eukaryota</taxon>
        <taxon>Metazoa</taxon>
        <taxon>Ecdysozoa</taxon>
        <taxon>Nematoda</taxon>
        <taxon>Chromadorea</taxon>
        <taxon>Rhabditida</taxon>
        <taxon>Rhabditina</taxon>
        <taxon>Rhabditomorpha</taxon>
        <taxon>Rhabditoidea</taxon>
        <taxon>Rhabditidae</taxon>
        <taxon>Mesorhabditinae</taxon>
        <taxon>Mesorhabditis</taxon>
    </lineage>
</organism>